<name>A0BKC6_PARTE</name>
<dbReference type="RefSeq" id="XP_001426391.1">
    <property type="nucleotide sequence ID" value="XM_001426354.2"/>
</dbReference>
<evidence type="ECO:0000313" key="2">
    <source>
        <dbReference type="Proteomes" id="UP000000600"/>
    </source>
</evidence>
<dbReference type="KEGG" id="ptm:GSPATT00029624001"/>
<reference evidence="1 2" key="1">
    <citation type="journal article" date="2006" name="Nature">
        <title>Global trends of whole-genome duplications revealed by the ciliate Paramecium tetraurelia.</title>
        <authorList>
            <consortium name="Genoscope"/>
            <person name="Aury J.-M."/>
            <person name="Jaillon O."/>
            <person name="Duret L."/>
            <person name="Noel B."/>
            <person name="Jubin C."/>
            <person name="Porcel B.M."/>
            <person name="Segurens B."/>
            <person name="Daubin V."/>
            <person name="Anthouard V."/>
            <person name="Aiach N."/>
            <person name="Arnaiz O."/>
            <person name="Billaut A."/>
            <person name="Beisson J."/>
            <person name="Blanc I."/>
            <person name="Bouhouche K."/>
            <person name="Camara F."/>
            <person name="Duharcourt S."/>
            <person name="Guigo R."/>
            <person name="Gogendeau D."/>
            <person name="Katinka M."/>
            <person name="Keller A.-M."/>
            <person name="Kissmehl R."/>
            <person name="Klotz C."/>
            <person name="Koll F."/>
            <person name="Le Moue A."/>
            <person name="Lepere C."/>
            <person name="Malinsky S."/>
            <person name="Nowacki M."/>
            <person name="Nowak J.K."/>
            <person name="Plattner H."/>
            <person name="Poulain J."/>
            <person name="Ruiz F."/>
            <person name="Serrano V."/>
            <person name="Zagulski M."/>
            <person name="Dessen P."/>
            <person name="Betermier M."/>
            <person name="Weissenbach J."/>
            <person name="Scarpelli C."/>
            <person name="Schachter V."/>
            <person name="Sperling L."/>
            <person name="Meyer E."/>
            <person name="Cohen J."/>
            <person name="Wincker P."/>
        </authorList>
    </citation>
    <scope>NUCLEOTIDE SEQUENCE [LARGE SCALE GENOMIC DNA]</scope>
    <source>
        <strain evidence="1 2">Stock d4-2</strain>
    </source>
</reference>
<dbReference type="HOGENOM" id="CLU_1221691_0_0_1"/>
<dbReference type="Proteomes" id="UP000000600">
    <property type="component" value="Unassembled WGS sequence"/>
</dbReference>
<gene>
    <name evidence="1" type="ORF">GSPATT00029624001</name>
</gene>
<protein>
    <submittedName>
        <fullName evidence="1">Uncharacterized protein</fullName>
    </submittedName>
</protein>
<dbReference type="OrthoDB" id="10426303at2759"/>
<evidence type="ECO:0000313" key="1">
    <source>
        <dbReference type="EMBL" id="CAK58993.1"/>
    </source>
</evidence>
<accession>A0BKC6</accession>
<sequence>MYQFENFEQLQDVDKEITTIEQTCSINLHMDDKQKRTPALKFICESHKMEIIIFNLDQTEFEQTNPFLCVECAQDLLTRGNKAVAHTISLKRADEKWNEYIKDQCEKRLQRQSIFYSAIGFITKLQEKYNQVLNKMIQSFDDQLKKYPKEYEQLIKLKDTRLWNQDKQTLHEIIKILGQTDQQQKQELIQNSEDSQFFDCQKKVLGELIKENLLLENSIQQLQNHHL</sequence>
<dbReference type="GeneID" id="5012175"/>
<dbReference type="InParanoid" id="A0BKC6"/>
<dbReference type="AlphaFoldDB" id="A0BKC6"/>
<dbReference type="OMA" id="TTIEQTC"/>
<dbReference type="EMBL" id="CT867999">
    <property type="protein sequence ID" value="CAK58993.1"/>
    <property type="molecule type" value="Genomic_DNA"/>
</dbReference>
<proteinExistence type="predicted"/>
<keyword evidence="2" id="KW-1185">Reference proteome</keyword>
<organism evidence="1 2">
    <name type="scientific">Paramecium tetraurelia</name>
    <dbReference type="NCBI Taxonomy" id="5888"/>
    <lineage>
        <taxon>Eukaryota</taxon>
        <taxon>Sar</taxon>
        <taxon>Alveolata</taxon>
        <taxon>Ciliophora</taxon>
        <taxon>Intramacronucleata</taxon>
        <taxon>Oligohymenophorea</taxon>
        <taxon>Peniculida</taxon>
        <taxon>Parameciidae</taxon>
        <taxon>Paramecium</taxon>
    </lineage>
</organism>